<dbReference type="RefSeq" id="WP_148622478.1">
    <property type="nucleotide sequence ID" value="NZ_SDGZ01000013.1"/>
</dbReference>
<organism evidence="1 2">
    <name type="scientific">Weissella muntiaci</name>
    <dbReference type="NCBI Taxonomy" id="2508881"/>
    <lineage>
        <taxon>Bacteria</taxon>
        <taxon>Bacillati</taxon>
        <taxon>Bacillota</taxon>
        <taxon>Bacilli</taxon>
        <taxon>Lactobacillales</taxon>
        <taxon>Lactobacillaceae</taxon>
        <taxon>Weissella</taxon>
    </lineage>
</organism>
<gene>
    <name evidence="1" type="ORF">ESZ50_04840</name>
</gene>
<evidence type="ECO:0000313" key="1">
    <source>
        <dbReference type="EMBL" id="TYC49919.1"/>
    </source>
</evidence>
<accession>A0A6C2C8M3</accession>
<proteinExistence type="predicted"/>
<name>A0A6C2C8M3_9LACO</name>
<evidence type="ECO:0000313" key="2">
    <source>
        <dbReference type="Proteomes" id="UP000371977"/>
    </source>
</evidence>
<dbReference type="AlphaFoldDB" id="A0A6C2C8M3"/>
<reference evidence="1 2" key="1">
    <citation type="submission" date="2019-01" db="EMBL/GenBank/DDBJ databases">
        <title>Weissella sp. nov., a novel lactic acid bacterium isolated from animal feces.</title>
        <authorList>
            <person name="Wang L.-T."/>
        </authorList>
    </citation>
    <scope>NUCLEOTIDE SEQUENCE [LARGE SCALE GENOMIC DNA]</scope>
    <source>
        <strain evidence="1 2">8H-2</strain>
    </source>
</reference>
<sequence>MTVKLTQTQLGLIKVVQNFEPEYMAQRVLANFYMDDKFGEEILLTDIMAVYEERVEVEIVGAK</sequence>
<comment type="caution">
    <text evidence="1">The sequence shown here is derived from an EMBL/GenBank/DDBJ whole genome shotgun (WGS) entry which is preliminary data.</text>
</comment>
<keyword evidence="2" id="KW-1185">Reference proteome</keyword>
<dbReference type="EMBL" id="SDGZ01000013">
    <property type="protein sequence ID" value="TYC49919.1"/>
    <property type="molecule type" value="Genomic_DNA"/>
</dbReference>
<dbReference type="Proteomes" id="UP000371977">
    <property type="component" value="Unassembled WGS sequence"/>
</dbReference>
<protein>
    <submittedName>
        <fullName evidence="1">Uncharacterized protein</fullName>
    </submittedName>
</protein>